<dbReference type="EMBL" id="LR796322">
    <property type="protein sequence ID" value="CAB4136425.1"/>
    <property type="molecule type" value="Genomic_DNA"/>
</dbReference>
<proteinExistence type="predicted"/>
<evidence type="ECO:0000313" key="1">
    <source>
        <dbReference type="EMBL" id="CAB4136425.1"/>
    </source>
</evidence>
<evidence type="ECO:0000313" key="2">
    <source>
        <dbReference type="EMBL" id="CAB4151320.1"/>
    </source>
</evidence>
<name>A0A6J5N201_9CAUD</name>
<gene>
    <name evidence="1" type="ORF">UFOVP304_46</name>
    <name evidence="2" type="ORF">UFOVP584_11</name>
</gene>
<accession>A0A6J5N201</accession>
<organism evidence="2">
    <name type="scientific">uncultured Caudovirales phage</name>
    <dbReference type="NCBI Taxonomy" id="2100421"/>
    <lineage>
        <taxon>Viruses</taxon>
        <taxon>Duplodnaviria</taxon>
        <taxon>Heunggongvirae</taxon>
        <taxon>Uroviricota</taxon>
        <taxon>Caudoviricetes</taxon>
        <taxon>Peduoviridae</taxon>
        <taxon>Maltschvirus</taxon>
        <taxon>Maltschvirus maltsch</taxon>
    </lineage>
</organism>
<sequence length="144" mass="15919">MATTKASLISAVNTFITAVIDVTKHRNSMLELINTFFSTTITNSNTAGANQYTYNFKFNKKGNIVTCTGWIRNDYPTIRGNEIIFTQTDTELYAKTSYDTISSGVLFPSNGNCRISFATNSIYLLDSMSSGATLNINTTYQVND</sequence>
<dbReference type="EMBL" id="LR796554">
    <property type="protein sequence ID" value="CAB4151320.1"/>
    <property type="molecule type" value="Genomic_DNA"/>
</dbReference>
<protein>
    <submittedName>
        <fullName evidence="2">Uncharacterized protein</fullName>
    </submittedName>
</protein>
<reference evidence="2" key="1">
    <citation type="submission" date="2020-04" db="EMBL/GenBank/DDBJ databases">
        <authorList>
            <person name="Chiriac C."/>
            <person name="Salcher M."/>
            <person name="Ghai R."/>
            <person name="Kavagutti S V."/>
        </authorList>
    </citation>
    <scope>NUCLEOTIDE SEQUENCE</scope>
</reference>